<gene>
    <name evidence="2" type="ORF">Slin15195_G096800</name>
</gene>
<name>A0A9Q9B343_9PEZI</name>
<organism evidence="2 3">
    <name type="scientific">Septoria linicola</name>
    <dbReference type="NCBI Taxonomy" id="215465"/>
    <lineage>
        <taxon>Eukaryota</taxon>
        <taxon>Fungi</taxon>
        <taxon>Dikarya</taxon>
        <taxon>Ascomycota</taxon>
        <taxon>Pezizomycotina</taxon>
        <taxon>Dothideomycetes</taxon>
        <taxon>Dothideomycetidae</taxon>
        <taxon>Mycosphaerellales</taxon>
        <taxon>Mycosphaerellaceae</taxon>
        <taxon>Septoria</taxon>
    </lineage>
</organism>
<keyword evidence="3" id="KW-1185">Reference proteome</keyword>
<feature type="region of interest" description="Disordered" evidence="1">
    <location>
        <begin position="1"/>
        <end position="95"/>
    </location>
</feature>
<evidence type="ECO:0000313" key="2">
    <source>
        <dbReference type="EMBL" id="USW56361.1"/>
    </source>
</evidence>
<feature type="compositionally biased region" description="Polar residues" evidence="1">
    <location>
        <begin position="16"/>
        <end position="29"/>
    </location>
</feature>
<evidence type="ECO:0000256" key="1">
    <source>
        <dbReference type="SAM" id="MobiDB-lite"/>
    </source>
</evidence>
<proteinExistence type="predicted"/>
<sequence length="197" mass="21862">MPSLDFELFGEESDSETSPQLHTPTANTSQKRKADNGDHGCVAGSAKKKRVGEAQMFDSKDSINSKHSPTHSDWAPFQVSDDPKATRQTNTGKDIPTNGQLKIACANGTIGIDFNDHNQLRAWLKIHKQPSSGNYAALVERVEDYLDAHGEELDDWYSTVKAKQKKPVVRTKKRVQTKADVLARAQKAFEEASRLKV</sequence>
<dbReference type="OrthoDB" id="3647062at2759"/>
<reference evidence="2" key="1">
    <citation type="submission" date="2022-06" db="EMBL/GenBank/DDBJ databases">
        <title>Complete genome sequences of two strains of the flax pathogen Septoria linicola.</title>
        <authorList>
            <person name="Lapalu N."/>
            <person name="Simon A."/>
            <person name="Demenou B."/>
            <person name="Paumier D."/>
            <person name="Guillot M.-P."/>
            <person name="Gout L."/>
            <person name="Valade R."/>
        </authorList>
    </citation>
    <scope>NUCLEOTIDE SEQUENCE</scope>
    <source>
        <strain evidence="2">SE15195</strain>
    </source>
</reference>
<dbReference type="EMBL" id="CP099425">
    <property type="protein sequence ID" value="USW56361.1"/>
    <property type="molecule type" value="Genomic_DNA"/>
</dbReference>
<dbReference type="AlphaFoldDB" id="A0A9Q9B343"/>
<feature type="compositionally biased region" description="Polar residues" evidence="1">
    <location>
        <begin position="86"/>
        <end position="95"/>
    </location>
</feature>
<dbReference type="Proteomes" id="UP001056384">
    <property type="component" value="Chromosome 8"/>
</dbReference>
<evidence type="ECO:0000313" key="3">
    <source>
        <dbReference type="Proteomes" id="UP001056384"/>
    </source>
</evidence>
<accession>A0A9Q9B343</accession>
<protein>
    <submittedName>
        <fullName evidence="2">Uncharacterized protein</fullName>
    </submittedName>
</protein>